<feature type="disulfide bond" evidence="9">
    <location>
        <begin position="394"/>
        <end position="455"/>
    </location>
</feature>
<protein>
    <submittedName>
        <fullName evidence="13">Scavenger receptor class A, member 5 (putative)</fullName>
    </submittedName>
</protein>
<dbReference type="InterPro" id="IPR001190">
    <property type="entry name" value="SRCR"/>
</dbReference>
<accession>A0A3B3DXZ8</accession>
<evidence type="ECO:0000313" key="13">
    <source>
        <dbReference type="Ensembl" id="ENSOMEP00000034329.1"/>
    </source>
</evidence>
<proteinExistence type="predicted"/>
<evidence type="ECO:0000259" key="12">
    <source>
        <dbReference type="PROSITE" id="PS50287"/>
    </source>
</evidence>
<evidence type="ECO:0000256" key="10">
    <source>
        <dbReference type="SAM" id="Coils"/>
    </source>
</evidence>
<dbReference type="GO" id="GO:0004252">
    <property type="term" value="F:serine-type endopeptidase activity"/>
    <property type="evidence" value="ECO:0007669"/>
    <property type="project" value="TreeGrafter"/>
</dbReference>
<keyword evidence="5 11" id="KW-0472">Membrane</keyword>
<evidence type="ECO:0000256" key="4">
    <source>
        <dbReference type="ARBA" id="ARBA00022989"/>
    </source>
</evidence>
<dbReference type="PROSITE" id="PS00420">
    <property type="entry name" value="SRCR_1"/>
    <property type="match status" value="1"/>
</dbReference>
<dbReference type="AlphaFoldDB" id="A0A3B3DXZ8"/>
<keyword evidence="6 9" id="KW-1015">Disulfide bond</keyword>
<evidence type="ECO:0000256" key="8">
    <source>
        <dbReference type="ARBA" id="ARBA00023180"/>
    </source>
</evidence>
<dbReference type="GO" id="GO:0006898">
    <property type="term" value="P:receptor-mediated endocytosis"/>
    <property type="evidence" value="ECO:0007669"/>
    <property type="project" value="InterPro"/>
</dbReference>
<evidence type="ECO:0000256" key="2">
    <source>
        <dbReference type="ARBA" id="ARBA00022692"/>
    </source>
</evidence>
<dbReference type="PRINTS" id="PR00258">
    <property type="entry name" value="SPERACTRCPTR"/>
</dbReference>
<evidence type="ECO:0000313" key="14">
    <source>
        <dbReference type="Proteomes" id="UP000261560"/>
    </source>
</evidence>
<dbReference type="FunFam" id="3.10.250.10:FF:000011">
    <property type="entry name" value="Scavenger receptor class A member 5"/>
    <property type="match status" value="1"/>
</dbReference>
<dbReference type="PANTHER" id="PTHR48071:SF24">
    <property type="entry name" value="DELETED IN MALIGNANT BRAIN TUMORS 1 PROTEIN-LIKE"/>
    <property type="match status" value="1"/>
</dbReference>
<dbReference type="InterPro" id="IPR003543">
    <property type="entry name" value="SR-AI/II"/>
</dbReference>
<reference evidence="13" key="2">
    <citation type="submission" date="2025-09" db="UniProtKB">
        <authorList>
            <consortium name="Ensembl"/>
        </authorList>
    </citation>
    <scope>IDENTIFICATION</scope>
</reference>
<feature type="coiled-coil region" evidence="10">
    <location>
        <begin position="119"/>
        <end position="146"/>
    </location>
</feature>
<evidence type="ECO:0000256" key="7">
    <source>
        <dbReference type="ARBA" id="ARBA00023170"/>
    </source>
</evidence>
<evidence type="ECO:0000256" key="1">
    <source>
        <dbReference type="ARBA" id="ARBA00004606"/>
    </source>
</evidence>
<organism evidence="13 14">
    <name type="scientific">Oryzias melastigma</name>
    <name type="common">Marine medaka</name>
    <dbReference type="NCBI Taxonomy" id="30732"/>
    <lineage>
        <taxon>Eukaryota</taxon>
        <taxon>Metazoa</taxon>
        <taxon>Chordata</taxon>
        <taxon>Craniata</taxon>
        <taxon>Vertebrata</taxon>
        <taxon>Euteleostomi</taxon>
        <taxon>Actinopterygii</taxon>
        <taxon>Neopterygii</taxon>
        <taxon>Teleostei</taxon>
        <taxon>Neoteleostei</taxon>
        <taxon>Acanthomorphata</taxon>
        <taxon>Ovalentaria</taxon>
        <taxon>Atherinomorphae</taxon>
        <taxon>Beloniformes</taxon>
        <taxon>Adrianichthyidae</taxon>
        <taxon>Oryziinae</taxon>
        <taxon>Oryzias</taxon>
    </lineage>
</organism>
<dbReference type="PaxDb" id="30732-ENSOMEP00000034329"/>
<feature type="transmembrane region" description="Helical" evidence="11">
    <location>
        <begin position="59"/>
        <end position="81"/>
    </location>
</feature>
<dbReference type="GO" id="GO:0005044">
    <property type="term" value="F:scavenger receptor activity"/>
    <property type="evidence" value="ECO:0007669"/>
    <property type="project" value="InterPro"/>
</dbReference>
<feature type="disulfide bond" evidence="9">
    <location>
        <begin position="425"/>
        <end position="435"/>
    </location>
</feature>
<dbReference type="GeneTree" id="ENSGT00950000183074"/>
<dbReference type="SUPFAM" id="SSF56487">
    <property type="entry name" value="SRCR-like"/>
    <property type="match status" value="1"/>
</dbReference>
<dbReference type="Proteomes" id="UP000261560">
    <property type="component" value="Unplaced"/>
</dbReference>
<reference evidence="13" key="1">
    <citation type="submission" date="2025-08" db="UniProtKB">
        <authorList>
            <consortium name="Ensembl"/>
        </authorList>
    </citation>
    <scope>IDENTIFICATION</scope>
</reference>
<dbReference type="SMART" id="SM00202">
    <property type="entry name" value="SR"/>
    <property type="match status" value="1"/>
</dbReference>
<dbReference type="InterPro" id="IPR036772">
    <property type="entry name" value="SRCR-like_dom_sf"/>
</dbReference>
<comment type="subcellular location">
    <subcellularLocation>
        <location evidence="1">Membrane</location>
        <topology evidence="1">Single-pass type II membrane protein</topology>
    </subcellularLocation>
</comment>
<keyword evidence="10" id="KW-0175">Coiled coil</keyword>
<keyword evidence="2 11" id="KW-0812">Transmembrane</keyword>
<keyword evidence="4 11" id="KW-1133">Transmembrane helix</keyword>
<dbReference type="STRING" id="30732.ENSOMEP00000034329"/>
<evidence type="ECO:0000256" key="6">
    <source>
        <dbReference type="ARBA" id="ARBA00023157"/>
    </source>
</evidence>
<evidence type="ECO:0000256" key="11">
    <source>
        <dbReference type="SAM" id="Phobius"/>
    </source>
</evidence>
<keyword evidence="14" id="KW-1185">Reference proteome</keyword>
<dbReference type="Pfam" id="PF00530">
    <property type="entry name" value="SRCR"/>
    <property type="match status" value="1"/>
</dbReference>
<dbReference type="Pfam" id="PF01391">
    <property type="entry name" value="Collagen"/>
    <property type="match status" value="1"/>
</dbReference>
<keyword evidence="8" id="KW-0325">Glycoprotein</keyword>
<dbReference type="Ensembl" id="ENSOMET00000028237.1">
    <property type="protein sequence ID" value="ENSOMEP00000034329.1"/>
    <property type="gene ID" value="ENSOMEG00000020884.1"/>
</dbReference>
<dbReference type="GO" id="GO:0031638">
    <property type="term" value="P:zymogen activation"/>
    <property type="evidence" value="ECO:0007669"/>
    <property type="project" value="TreeGrafter"/>
</dbReference>
<evidence type="ECO:0000256" key="5">
    <source>
        <dbReference type="ARBA" id="ARBA00023136"/>
    </source>
</evidence>
<dbReference type="PROSITE" id="PS50287">
    <property type="entry name" value="SRCR_2"/>
    <property type="match status" value="1"/>
</dbReference>
<sequence length="457" mass="50074">MENKAICLRSNEDRDNTSMFEEPYEGGSSSKLNLYDEGMRRRKERCCNHLDSMSAIKSAVICLYVLLLLSVLGLCLAVSHYHDFSQRHSFNQTAERQQLLQPSPGDNLLENIWKLQSLFQNHTERLQRLEALIQGLEGRLRNAQTHSSQTEGFLAELEDGLSSLSGAAGQNLTSLSEEVKLTSRLLHDHSLQLRQFTSVLLELMVTSGSQVQISNISEDSGSLWLTHMHTQTQLRNELEILNTITEDLRLKNWEHSVALKNLTILEGPPGPKGEKGDTGQLGPPGAPGMMGLRGFTGERGIRGPQGMKGSDGLDGEKGLKGEVGPVGLKGLSVSICLTINLVVCWSGWKSLEETLVRLVNGSGPHEGRVEVFHEGRWGTVCDDVWDKKDGDVVCRMLGFREAAGVHGTGHFGRGSGLIWMDDVACTGAEDTIHQCTFSGWGKTNCGHVEDAAVTCAI</sequence>
<feature type="domain" description="SRCR" evidence="12">
    <location>
        <begin position="356"/>
        <end position="456"/>
    </location>
</feature>
<keyword evidence="7" id="KW-0675">Receptor</keyword>
<dbReference type="OMA" id="LCDEVST"/>
<dbReference type="InterPro" id="IPR008160">
    <property type="entry name" value="Collagen"/>
</dbReference>
<name>A0A3B3DXZ8_ORYME</name>
<evidence type="ECO:0000256" key="9">
    <source>
        <dbReference type="PROSITE-ProRule" id="PRU00196"/>
    </source>
</evidence>
<dbReference type="Gene3D" id="3.10.250.10">
    <property type="entry name" value="SRCR-like domain"/>
    <property type="match status" value="1"/>
</dbReference>
<dbReference type="GO" id="GO:0005886">
    <property type="term" value="C:plasma membrane"/>
    <property type="evidence" value="ECO:0007669"/>
    <property type="project" value="TreeGrafter"/>
</dbReference>
<feature type="disulfide bond" evidence="9">
    <location>
        <begin position="381"/>
        <end position="445"/>
    </location>
</feature>
<evidence type="ECO:0000256" key="3">
    <source>
        <dbReference type="ARBA" id="ARBA00022968"/>
    </source>
</evidence>
<dbReference type="PANTHER" id="PTHR48071">
    <property type="entry name" value="SRCR DOMAIN-CONTAINING PROTEIN"/>
    <property type="match status" value="1"/>
</dbReference>
<keyword evidence="3" id="KW-0735">Signal-anchor</keyword>
<dbReference type="PRINTS" id="PR01408">
    <property type="entry name" value="MACSCAVRCPTR"/>
</dbReference>